<proteinExistence type="predicted"/>
<dbReference type="PIRSF" id="PIRSF021320">
    <property type="entry name" value="DUF984"/>
    <property type="match status" value="1"/>
</dbReference>
<reference evidence="2" key="1">
    <citation type="journal article" date="2014" name="Int. J. Syst. Evol. Microbiol.">
        <title>Complete genome sequence of Corynebacterium casei LMG S-19264T (=DSM 44701T), isolated from a smear-ripened cheese.</title>
        <authorList>
            <consortium name="US DOE Joint Genome Institute (JGI-PGF)"/>
            <person name="Walter F."/>
            <person name="Albersmeier A."/>
            <person name="Kalinowski J."/>
            <person name="Ruckert C."/>
        </authorList>
    </citation>
    <scope>NUCLEOTIDE SEQUENCE</scope>
    <source>
        <strain evidence="2">JCM 15325</strain>
    </source>
</reference>
<dbReference type="AlphaFoldDB" id="A0A917S7A0"/>
<dbReference type="Proteomes" id="UP000654670">
    <property type="component" value="Unassembled WGS sequence"/>
</dbReference>
<dbReference type="SMART" id="SM01022">
    <property type="entry name" value="ASCH"/>
    <property type="match status" value="1"/>
</dbReference>
<accession>A0A917S7A0</accession>
<dbReference type="Gene3D" id="3.10.400.10">
    <property type="entry name" value="Sulfate adenylyltransferase"/>
    <property type="match status" value="1"/>
</dbReference>
<organism evidence="2 3">
    <name type="scientific">Sporolactobacillus putidus</name>
    <dbReference type="NCBI Taxonomy" id="492735"/>
    <lineage>
        <taxon>Bacteria</taxon>
        <taxon>Bacillati</taxon>
        <taxon>Bacillota</taxon>
        <taxon>Bacilli</taxon>
        <taxon>Bacillales</taxon>
        <taxon>Sporolactobacillaceae</taxon>
        <taxon>Sporolactobacillus</taxon>
    </lineage>
</organism>
<gene>
    <name evidence="2" type="ORF">GCM10007968_27310</name>
</gene>
<dbReference type="InterPro" id="IPR007374">
    <property type="entry name" value="ASCH_domain"/>
</dbReference>
<dbReference type="RefSeq" id="WP_188804304.1">
    <property type="nucleotide sequence ID" value="NZ_BMOK01000014.1"/>
</dbReference>
<dbReference type="EMBL" id="BMOK01000014">
    <property type="protein sequence ID" value="GGL61854.1"/>
    <property type="molecule type" value="Genomic_DNA"/>
</dbReference>
<dbReference type="InterPro" id="IPR009326">
    <property type="entry name" value="DUF984"/>
</dbReference>
<evidence type="ECO:0000313" key="2">
    <source>
        <dbReference type="EMBL" id="GGL61854.1"/>
    </source>
</evidence>
<protein>
    <submittedName>
        <fullName evidence="2">RNA-binding protein</fullName>
    </submittedName>
</protein>
<comment type="caution">
    <text evidence="2">The sequence shown here is derived from an EMBL/GenBank/DDBJ whole genome shotgun (WGS) entry which is preliminary data.</text>
</comment>
<dbReference type="SUPFAM" id="SSF88697">
    <property type="entry name" value="PUA domain-like"/>
    <property type="match status" value="1"/>
</dbReference>
<dbReference type="Pfam" id="PF04266">
    <property type="entry name" value="ASCH"/>
    <property type="match status" value="1"/>
</dbReference>
<dbReference type="CDD" id="cd06553">
    <property type="entry name" value="ASCH_Ef3133_like"/>
    <property type="match status" value="1"/>
</dbReference>
<evidence type="ECO:0000313" key="3">
    <source>
        <dbReference type="Proteomes" id="UP000654670"/>
    </source>
</evidence>
<reference evidence="2" key="2">
    <citation type="submission" date="2020-09" db="EMBL/GenBank/DDBJ databases">
        <authorList>
            <person name="Sun Q."/>
            <person name="Ohkuma M."/>
        </authorList>
    </citation>
    <scope>NUCLEOTIDE SEQUENCE</scope>
    <source>
        <strain evidence="2">JCM 15325</strain>
    </source>
</reference>
<dbReference type="InterPro" id="IPR015947">
    <property type="entry name" value="PUA-like_sf"/>
</dbReference>
<dbReference type="PANTHER" id="PTHR39203:SF1">
    <property type="entry name" value="CYTOPLASMIC PROTEIN"/>
    <property type="match status" value="1"/>
</dbReference>
<sequence>MNSSAAQLWEDYRKINPDIPESCEAWAFGYSKETANHLAGLVLNGTKTATASNYTLYQLENDPLPFAGLYNIILDGEEKAVAIVKTTNVEVVPFDEVTEEHAHREGEGDRTLKYWREVHKAFFKKELERVNQEFTDKIPVVCENFRVVYKRENCEQTK</sequence>
<feature type="domain" description="ASCH" evidence="1">
    <location>
        <begin position="26"/>
        <end position="149"/>
    </location>
</feature>
<keyword evidence="3" id="KW-1185">Reference proteome</keyword>
<evidence type="ECO:0000259" key="1">
    <source>
        <dbReference type="SMART" id="SM01022"/>
    </source>
</evidence>
<name>A0A917S7A0_9BACL</name>
<dbReference type="PANTHER" id="PTHR39203">
    <property type="entry name" value="CYTOPLASMIC PROTEIN-RELATED"/>
    <property type="match status" value="1"/>
</dbReference>